<dbReference type="GO" id="GO:0010411">
    <property type="term" value="P:xyloglucan metabolic process"/>
    <property type="evidence" value="ECO:0007669"/>
    <property type="project" value="TreeGrafter"/>
</dbReference>
<gene>
    <name evidence="2" type="ORF">HYY65_09090</name>
</gene>
<dbReference type="SUPFAM" id="SSF110296">
    <property type="entry name" value="Oligoxyloglucan reducing end-specific cellobiohydrolase"/>
    <property type="match status" value="1"/>
</dbReference>
<dbReference type="InterPro" id="IPR052025">
    <property type="entry name" value="Xyloglucanase_GH74"/>
</dbReference>
<evidence type="ECO:0000313" key="3">
    <source>
        <dbReference type="Proteomes" id="UP000741360"/>
    </source>
</evidence>
<reference evidence="2" key="1">
    <citation type="submission" date="2020-07" db="EMBL/GenBank/DDBJ databases">
        <title>Huge and variable diversity of episymbiotic CPR bacteria and DPANN archaea in groundwater ecosystems.</title>
        <authorList>
            <person name="He C.Y."/>
            <person name="Keren R."/>
            <person name="Whittaker M."/>
            <person name="Farag I.F."/>
            <person name="Doudna J."/>
            <person name="Cate J.H.D."/>
            <person name="Banfield J.F."/>
        </authorList>
    </citation>
    <scope>NUCLEOTIDE SEQUENCE</scope>
    <source>
        <strain evidence="2">NC_groundwater_717_Ag_S-0.2um_59_8</strain>
    </source>
</reference>
<dbReference type="Gene3D" id="2.130.10.10">
    <property type="entry name" value="YVTN repeat-like/Quinoprotein amine dehydrogenase"/>
    <property type="match status" value="1"/>
</dbReference>
<dbReference type="EMBL" id="JACPSX010000174">
    <property type="protein sequence ID" value="MBI3015195.1"/>
    <property type="molecule type" value="Genomic_DNA"/>
</dbReference>
<evidence type="ECO:0000256" key="1">
    <source>
        <dbReference type="SAM" id="SignalP"/>
    </source>
</evidence>
<dbReference type="Proteomes" id="UP000741360">
    <property type="component" value="Unassembled WGS sequence"/>
</dbReference>
<organism evidence="2 3">
    <name type="scientific">Tectimicrobiota bacterium</name>
    <dbReference type="NCBI Taxonomy" id="2528274"/>
    <lineage>
        <taxon>Bacteria</taxon>
        <taxon>Pseudomonadati</taxon>
        <taxon>Nitrospinota/Tectimicrobiota group</taxon>
        <taxon>Candidatus Tectimicrobiota</taxon>
    </lineage>
</organism>
<sequence>MHKHLWAFPAFLVFAVLLSGTLPVSAAGAGSSKKVGDMFQHVHALVMDSEGKTLFLGAHTGLFRSENRGKTWQRVPVSMKHANLDVMTIAVDPKDPRTIYVGTHEAGVLRSRDGGAIWAEINSGLGGLDVHGLALDPNAPMKLHAAVREKGAGIYRTTESGGKWTRVDDGPEGEIKVLTSVNIPTGMGGIYLYAGTAEGLQRNPDCF</sequence>
<feature type="chain" id="PRO_5037726372" description="Sortilin N-terminal domain-containing protein" evidence="1">
    <location>
        <begin position="27"/>
        <end position="207"/>
    </location>
</feature>
<proteinExistence type="predicted"/>
<accession>A0A932GQQ1</accession>
<protein>
    <recommendedName>
        <fullName evidence="4">Sortilin N-terminal domain-containing protein</fullName>
    </recommendedName>
</protein>
<dbReference type="PANTHER" id="PTHR43739:SF5">
    <property type="entry name" value="EXO-ALPHA-SIALIDASE"/>
    <property type="match status" value="1"/>
</dbReference>
<dbReference type="PANTHER" id="PTHR43739">
    <property type="entry name" value="XYLOGLUCANASE (EUROFUNG)"/>
    <property type="match status" value="1"/>
</dbReference>
<dbReference type="InterPro" id="IPR015943">
    <property type="entry name" value="WD40/YVTN_repeat-like_dom_sf"/>
</dbReference>
<dbReference type="AlphaFoldDB" id="A0A932GQQ1"/>
<evidence type="ECO:0008006" key="4">
    <source>
        <dbReference type="Google" id="ProtNLM"/>
    </source>
</evidence>
<evidence type="ECO:0000313" key="2">
    <source>
        <dbReference type="EMBL" id="MBI3015195.1"/>
    </source>
</evidence>
<keyword evidence="1" id="KW-0732">Signal</keyword>
<name>A0A932GQQ1_UNCTE</name>
<comment type="caution">
    <text evidence="2">The sequence shown here is derived from an EMBL/GenBank/DDBJ whole genome shotgun (WGS) entry which is preliminary data.</text>
</comment>
<feature type="signal peptide" evidence="1">
    <location>
        <begin position="1"/>
        <end position="26"/>
    </location>
</feature>